<dbReference type="Pfam" id="PF17917">
    <property type="entry name" value="RT_RNaseH"/>
    <property type="match status" value="1"/>
</dbReference>
<dbReference type="Proteomes" id="UP000825729">
    <property type="component" value="Unassembled WGS sequence"/>
</dbReference>
<proteinExistence type="predicted"/>
<dbReference type="Pfam" id="PF00665">
    <property type="entry name" value="rve"/>
    <property type="match status" value="1"/>
</dbReference>
<keyword evidence="1" id="KW-0808">Transferase</keyword>
<dbReference type="PROSITE" id="PS50879">
    <property type="entry name" value="RNASE_H_1"/>
    <property type="match status" value="1"/>
</dbReference>
<dbReference type="CDD" id="cd01647">
    <property type="entry name" value="RT_LTR"/>
    <property type="match status" value="1"/>
</dbReference>
<feature type="region of interest" description="Disordered" evidence="7">
    <location>
        <begin position="22"/>
        <end position="53"/>
    </location>
</feature>
<dbReference type="SUPFAM" id="SSF53098">
    <property type="entry name" value="Ribonuclease H-like"/>
    <property type="match status" value="2"/>
</dbReference>
<keyword evidence="2" id="KW-0548">Nucleotidyltransferase</keyword>
<evidence type="ECO:0000259" key="8">
    <source>
        <dbReference type="PROSITE" id="PS50878"/>
    </source>
</evidence>
<sequence>MVLPANIVTSLPGTIQRCPALTHESGSPQISGSPLSVRRSKRSRTTVPTRTSYQKSKKEVDKLIAANFIREVKYPSWIANIVPVKKKTGQIRVCVDFRDLNKACPKDDFPLPITELMVDATTGHEALSFMDGSSGYNQIRMDPKDEELTAFRTPKGIFCYKVMPFGLKNVGATYQRAMQNIFDDFLHKRIECYVDDLVVKTKQRSDHLLDLRAVFERLRRFQLKMNPLKCAFGVTLGKFLGFIVHHRGIEIDQSKIDAIQKMPEPRNVSELKSFQGHLAYIRRFISNLAGRCQPFSRLLKKETPFEWNESCRNAFNNIKAYLTKPLVLVAPIVGRPLLLYIAAQKGSVGALLAQCDEDNKERSLYYLSRTLVGAELNYTPIEKTCLALVFVVQKLCHYLLAHSTKLISRADPLKYIMSRPILSGRLAKWALLLSEFEINFVPQRAIKSQALANFLADHPVLAEWELSKEFPDEEIFLVEVLPPWEMYFDGAARRSGAGAGVLFVSPKKDLLPYSFVLTQACSNNEAEYQAILLGLGIAVEMQLPQLNIYGDSALVIKQLTGWRTSGPNPGSITPLRPSLREWASRRISRHRSQSGTIRPAAKPNPHLRTLGNSSPDRGRKREEQTKKIEESLPISASQNEVRDWREPIANFLRHGTLPIDLRERVQIRRAAPKYVFIHDILYRRSYEGLLLRCLSKEEGSQVLKETQSGICGAHQAGPKLHLQVKRLGYYWPSMLRDAIKMARTCKQCQLHADYIHQAPEPLHPTVASWPFEAWGMDIIGPISPKFDSDWQYILAATDYFSKWAEAAAYREVKATTVVDFIRTQIIYRYGVPRYIMTDNGTPFKNKVMDHFCEKFRIQQRTSTAYNPAANGLAEAFNKTLCKIFKEDHRRQQKELG</sequence>
<dbReference type="InterPro" id="IPR050951">
    <property type="entry name" value="Retrovirus_Pol_polyprotein"/>
</dbReference>
<evidence type="ECO:0000259" key="10">
    <source>
        <dbReference type="PROSITE" id="PS50994"/>
    </source>
</evidence>
<name>A0AAV7E3E8_ARIFI</name>
<dbReference type="GO" id="GO:0003676">
    <property type="term" value="F:nucleic acid binding"/>
    <property type="evidence" value="ECO:0007669"/>
    <property type="project" value="InterPro"/>
</dbReference>
<dbReference type="CDD" id="cd09279">
    <property type="entry name" value="RNase_HI_like"/>
    <property type="match status" value="1"/>
</dbReference>
<dbReference type="InterPro" id="IPR001584">
    <property type="entry name" value="Integrase_cat-core"/>
</dbReference>
<comment type="caution">
    <text evidence="11">The sequence shown here is derived from an EMBL/GenBank/DDBJ whole genome shotgun (WGS) entry which is preliminary data.</text>
</comment>
<dbReference type="Pfam" id="PF00078">
    <property type="entry name" value="RVT_1"/>
    <property type="match status" value="1"/>
</dbReference>
<dbReference type="Gene3D" id="1.10.340.70">
    <property type="match status" value="1"/>
</dbReference>
<dbReference type="InterPro" id="IPR043128">
    <property type="entry name" value="Rev_trsase/Diguanyl_cyclase"/>
</dbReference>
<dbReference type="AlphaFoldDB" id="A0AAV7E3E8"/>
<feature type="domain" description="Reverse transcriptase" evidence="8">
    <location>
        <begin position="65"/>
        <end position="244"/>
    </location>
</feature>
<keyword evidence="12" id="KW-1185">Reference proteome</keyword>
<evidence type="ECO:0000256" key="1">
    <source>
        <dbReference type="ARBA" id="ARBA00022679"/>
    </source>
</evidence>
<dbReference type="PANTHER" id="PTHR37984">
    <property type="entry name" value="PROTEIN CBG26694"/>
    <property type="match status" value="1"/>
</dbReference>
<dbReference type="Pfam" id="PF13456">
    <property type="entry name" value="RVT_3"/>
    <property type="match status" value="1"/>
</dbReference>
<evidence type="ECO:0000313" key="12">
    <source>
        <dbReference type="Proteomes" id="UP000825729"/>
    </source>
</evidence>
<dbReference type="Gene3D" id="3.30.420.10">
    <property type="entry name" value="Ribonuclease H-like superfamily/Ribonuclease H"/>
    <property type="match status" value="2"/>
</dbReference>
<feature type="region of interest" description="Disordered" evidence="7">
    <location>
        <begin position="588"/>
        <end position="632"/>
    </location>
</feature>
<keyword evidence="5" id="KW-0378">Hydrolase</keyword>
<evidence type="ECO:0000259" key="9">
    <source>
        <dbReference type="PROSITE" id="PS50879"/>
    </source>
</evidence>
<dbReference type="GO" id="GO:0004523">
    <property type="term" value="F:RNA-DNA hybrid ribonuclease activity"/>
    <property type="evidence" value="ECO:0007669"/>
    <property type="project" value="InterPro"/>
</dbReference>
<keyword evidence="3" id="KW-0540">Nuclease</keyword>
<evidence type="ECO:0000256" key="2">
    <source>
        <dbReference type="ARBA" id="ARBA00022695"/>
    </source>
</evidence>
<feature type="domain" description="Integrase catalytic" evidence="10">
    <location>
        <begin position="766"/>
        <end position="896"/>
    </location>
</feature>
<accession>A0AAV7E3E8</accession>
<evidence type="ECO:0000313" key="11">
    <source>
        <dbReference type="EMBL" id="KAG9442391.1"/>
    </source>
</evidence>
<dbReference type="InterPro" id="IPR036397">
    <property type="entry name" value="RNaseH_sf"/>
</dbReference>
<reference evidence="11 12" key="1">
    <citation type="submission" date="2021-07" db="EMBL/GenBank/DDBJ databases">
        <title>The Aristolochia fimbriata genome: insights into angiosperm evolution, floral development and chemical biosynthesis.</title>
        <authorList>
            <person name="Jiao Y."/>
        </authorList>
    </citation>
    <scope>NUCLEOTIDE SEQUENCE [LARGE SCALE GENOMIC DNA]</scope>
    <source>
        <strain evidence="11">IBCAS-2021</strain>
        <tissue evidence="11">Leaf</tissue>
    </source>
</reference>
<dbReference type="EMBL" id="JAINDJ010000007">
    <property type="protein sequence ID" value="KAG9442391.1"/>
    <property type="molecule type" value="Genomic_DNA"/>
</dbReference>
<dbReference type="PROSITE" id="PS50994">
    <property type="entry name" value="INTEGRASE"/>
    <property type="match status" value="1"/>
</dbReference>
<gene>
    <name evidence="11" type="ORF">H6P81_018245</name>
</gene>
<organism evidence="11 12">
    <name type="scientific">Aristolochia fimbriata</name>
    <name type="common">White veined hardy Dutchman's pipe vine</name>
    <dbReference type="NCBI Taxonomy" id="158543"/>
    <lineage>
        <taxon>Eukaryota</taxon>
        <taxon>Viridiplantae</taxon>
        <taxon>Streptophyta</taxon>
        <taxon>Embryophyta</taxon>
        <taxon>Tracheophyta</taxon>
        <taxon>Spermatophyta</taxon>
        <taxon>Magnoliopsida</taxon>
        <taxon>Magnoliidae</taxon>
        <taxon>Piperales</taxon>
        <taxon>Aristolochiaceae</taxon>
        <taxon>Aristolochia</taxon>
    </lineage>
</organism>
<dbReference type="InterPro" id="IPR012337">
    <property type="entry name" value="RNaseH-like_sf"/>
</dbReference>
<keyword evidence="4" id="KW-0255">Endonuclease</keyword>
<protein>
    <submittedName>
        <fullName evidence="11">Uncharacterized protein</fullName>
    </submittedName>
</protein>
<dbReference type="PROSITE" id="PS50878">
    <property type="entry name" value="RT_POL"/>
    <property type="match status" value="1"/>
</dbReference>
<evidence type="ECO:0000256" key="4">
    <source>
        <dbReference type="ARBA" id="ARBA00022759"/>
    </source>
</evidence>
<dbReference type="InterPro" id="IPR000477">
    <property type="entry name" value="RT_dom"/>
</dbReference>
<dbReference type="SUPFAM" id="SSF56672">
    <property type="entry name" value="DNA/RNA polymerases"/>
    <property type="match status" value="1"/>
</dbReference>
<evidence type="ECO:0000256" key="3">
    <source>
        <dbReference type="ARBA" id="ARBA00022722"/>
    </source>
</evidence>
<dbReference type="PANTHER" id="PTHR37984:SF5">
    <property type="entry name" value="PROTEIN NYNRIN-LIKE"/>
    <property type="match status" value="1"/>
</dbReference>
<dbReference type="InterPro" id="IPR043502">
    <property type="entry name" value="DNA/RNA_pol_sf"/>
</dbReference>
<dbReference type="InterPro" id="IPR002156">
    <property type="entry name" value="RNaseH_domain"/>
</dbReference>
<dbReference type="Gene3D" id="3.30.70.270">
    <property type="match status" value="2"/>
</dbReference>
<feature type="domain" description="RNase H type-1" evidence="9">
    <location>
        <begin position="480"/>
        <end position="624"/>
    </location>
</feature>
<dbReference type="FunFam" id="3.30.70.270:FF:000020">
    <property type="entry name" value="Transposon Tf2-6 polyprotein-like Protein"/>
    <property type="match status" value="1"/>
</dbReference>
<evidence type="ECO:0000256" key="7">
    <source>
        <dbReference type="SAM" id="MobiDB-lite"/>
    </source>
</evidence>
<dbReference type="InterPro" id="IPR041373">
    <property type="entry name" value="RT_RNaseH"/>
</dbReference>
<dbReference type="Gene3D" id="3.10.10.10">
    <property type="entry name" value="HIV Type 1 Reverse Transcriptase, subunit A, domain 1"/>
    <property type="match status" value="1"/>
</dbReference>
<feature type="compositionally biased region" description="Polar residues" evidence="7">
    <location>
        <begin position="24"/>
        <end position="34"/>
    </location>
</feature>
<keyword evidence="6" id="KW-0695">RNA-directed DNA polymerase</keyword>
<dbReference type="GO" id="GO:0015074">
    <property type="term" value="P:DNA integration"/>
    <property type="evidence" value="ECO:0007669"/>
    <property type="project" value="InterPro"/>
</dbReference>
<dbReference type="GO" id="GO:0003964">
    <property type="term" value="F:RNA-directed DNA polymerase activity"/>
    <property type="evidence" value="ECO:0007669"/>
    <property type="project" value="UniProtKB-KW"/>
</dbReference>
<dbReference type="CDD" id="cd09274">
    <property type="entry name" value="RNase_HI_RT_Ty3"/>
    <property type="match status" value="1"/>
</dbReference>
<feature type="compositionally biased region" description="Basic and acidic residues" evidence="7">
    <location>
        <begin position="616"/>
        <end position="630"/>
    </location>
</feature>
<evidence type="ECO:0000256" key="5">
    <source>
        <dbReference type="ARBA" id="ARBA00022801"/>
    </source>
</evidence>
<evidence type="ECO:0000256" key="6">
    <source>
        <dbReference type="ARBA" id="ARBA00022918"/>
    </source>
</evidence>